<evidence type="ECO:0000313" key="2">
    <source>
        <dbReference type="EMBL" id="HEB44816.1"/>
    </source>
</evidence>
<organism evidence="2">
    <name type="scientific">Agrobacterium albertimagni</name>
    <dbReference type="NCBI Taxonomy" id="147266"/>
    <lineage>
        <taxon>Bacteria</taxon>
        <taxon>Pseudomonadati</taxon>
        <taxon>Pseudomonadota</taxon>
        <taxon>Alphaproteobacteria</taxon>
        <taxon>Hyphomicrobiales</taxon>
        <taxon>Rhizobiaceae</taxon>
        <taxon>Rhizobium/Agrobacterium group</taxon>
        <taxon>Agrobacterium</taxon>
    </lineage>
</organism>
<protein>
    <recommendedName>
        <fullName evidence="1">DUF6242 domain-containing protein</fullName>
    </recommendedName>
</protein>
<sequence>MRPKSGLTQPFVFLLIGLLLAISLPGQGYPQGEIAWQQTNGPYGAGINALAVNTNYVFAATEGAGVYRSVDNGDTWTASNDGLDIRLVRSLVANGSTLVAGVAGDDFSGAFRSTDNGESWTRLSTNWPAGESVQALALTAAGDTFAATGTGRLFHWSEMDAAWKSITLTLDEDNSITAMTAHDSNIFVGTYNEGIFRSSDGGATWKNVSTGLRDPRNRRRIPRLNAFVVAKSGAIYAGTDSGIFRSTNNGASWAAIGSAFSAGSLVVTSSNRIYAVSSVGVVTLNRNQWIVIATPPIEILALDTAGGLIGGGRQGVFRANKDGTTWTPINRGIIGTRVQALAVQPSTGDVFAGTMAEGLLRSPDKGNTWEILLPDQPIRTLYVNANRIYIGTQHLGALRFDGRSLIPINDGMERLFITAFSATSTFLFAGTDQGVYRSSLSASTPKWTLMSKGPFQRIESLAVTASSHVLAVASGGQIFRSTDNGNNWTQLGTRFTHTVFALLVDQSGRIFAGTGNGVFRSTDNGETWAAINEGLANTVVRALALDPSGHVLAGTDGGVFRLNDDGATWMSANSGLTNPSVWSLAVSPSGDIFAGTYGSGVFRSVEPTMPGS</sequence>
<dbReference type="CDD" id="cd15482">
    <property type="entry name" value="Sialidase_non-viral"/>
    <property type="match status" value="1"/>
</dbReference>
<gene>
    <name evidence="2" type="ORF">ENP70_14245</name>
</gene>
<reference evidence="2" key="1">
    <citation type="journal article" date="2020" name="mSystems">
        <title>Genome- and Community-Level Interaction Insights into Carbon Utilization and Element Cycling Functions of Hydrothermarchaeota in Hydrothermal Sediment.</title>
        <authorList>
            <person name="Zhou Z."/>
            <person name="Liu Y."/>
            <person name="Xu W."/>
            <person name="Pan J."/>
            <person name="Luo Z.H."/>
            <person name="Li M."/>
        </authorList>
    </citation>
    <scope>NUCLEOTIDE SEQUENCE [LARGE SCALE GENOMIC DNA]</scope>
    <source>
        <strain evidence="2">SpSt-243</strain>
    </source>
</reference>
<feature type="domain" description="DUF6242" evidence="1">
    <location>
        <begin position="425"/>
        <end position="532"/>
    </location>
</feature>
<accession>A0A7C1PHU3</accession>
<dbReference type="InterPro" id="IPR058667">
    <property type="entry name" value="DUF6242_C"/>
</dbReference>
<feature type="domain" description="DUF6242" evidence="1">
    <location>
        <begin position="36"/>
        <end position="214"/>
    </location>
</feature>
<dbReference type="GO" id="GO:0010411">
    <property type="term" value="P:xyloglucan metabolic process"/>
    <property type="evidence" value="ECO:0007669"/>
    <property type="project" value="TreeGrafter"/>
</dbReference>
<dbReference type="Pfam" id="PF25852">
    <property type="entry name" value="DUF6242_C"/>
    <property type="match status" value="2"/>
</dbReference>
<comment type="caution">
    <text evidence="2">The sequence shown here is derived from an EMBL/GenBank/DDBJ whole genome shotgun (WGS) entry which is preliminary data.</text>
</comment>
<dbReference type="SUPFAM" id="SSF110296">
    <property type="entry name" value="Oligoxyloglucan reducing end-specific cellobiohydrolase"/>
    <property type="match status" value="3"/>
</dbReference>
<dbReference type="Gene3D" id="2.130.10.10">
    <property type="entry name" value="YVTN repeat-like/Quinoprotein amine dehydrogenase"/>
    <property type="match status" value="4"/>
</dbReference>
<dbReference type="PANTHER" id="PTHR43739:SF5">
    <property type="entry name" value="EXO-ALPHA-SIALIDASE"/>
    <property type="match status" value="1"/>
</dbReference>
<dbReference type="EMBL" id="DSKI01000730">
    <property type="protein sequence ID" value="HEB44816.1"/>
    <property type="molecule type" value="Genomic_DNA"/>
</dbReference>
<dbReference type="InterPro" id="IPR052025">
    <property type="entry name" value="Xyloglucanase_GH74"/>
</dbReference>
<dbReference type="InterPro" id="IPR015943">
    <property type="entry name" value="WD40/YVTN_repeat-like_dom_sf"/>
</dbReference>
<dbReference type="AlphaFoldDB" id="A0A7C1PHU3"/>
<dbReference type="PANTHER" id="PTHR43739">
    <property type="entry name" value="XYLOGLUCANASE (EUROFUNG)"/>
    <property type="match status" value="1"/>
</dbReference>
<proteinExistence type="predicted"/>
<name>A0A7C1PHU3_9HYPH</name>
<evidence type="ECO:0000259" key="1">
    <source>
        <dbReference type="Pfam" id="PF25852"/>
    </source>
</evidence>